<keyword evidence="4" id="KW-1185">Reference proteome</keyword>
<accession>A0ABU2LQE2</accession>
<evidence type="ECO:0000259" key="2">
    <source>
        <dbReference type="Pfam" id="PF01370"/>
    </source>
</evidence>
<dbReference type="PANTHER" id="PTHR43000">
    <property type="entry name" value="DTDP-D-GLUCOSE 4,6-DEHYDRATASE-RELATED"/>
    <property type="match status" value="1"/>
</dbReference>
<reference evidence="4" key="1">
    <citation type="submission" date="2023-07" db="EMBL/GenBank/DDBJ databases">
        <title>30 novel species of actinomycetes from the DSMZ collection.</title>
        <authorList>
            <person name="Nouioui I."/>
        </authorList>
    </citation>
    <scope>NUCLEOTIDE SEQUENCE [LARGE SCALE GENOMIC DNA]</scope>
    <source>
        <strain evidence="4">DSM 44918</strain>
    </source>
</reference>
<evidence type="ECO:0000256" key="1">
    <source>
        <dbReference type="ARBA" id="ARBA00007637"/>
    </source>
</evidence>
<protein>
    <submittedName>
        <fullName evidence="3">SDR family NAD(P)-dependent oxidoreductase</fullName>
    </submittedName>
</protein>
<dbReference type="EMBL" id="JAVREM010000017">
    <property type="protein sequence ID" value="MDT0319795.1"/>
    <property type="molecule type" value="Genomic_DNA"/>
</dbReference>
<dbReference type="InterPro" id="IPR036291">
    <property type="entry name" value="NAD(P)-bd_dom_sf"/>
</dbReference>
<organism evidence="3 4">
    <name type="scientific">Streptomyces millisiae</name>
    <dbReference type="NCBI Taxonomy" id="3075542"/>
    <lineage>
        <taxon>Bacteria</taxon>
        <taxon>Bacillati</taxon>
        <taxon>Actinomycetota</taxon>
        <taxon>Actinomycetes</taxon>
        <taxon>Kitasatosporales</taxon>
        <taxon>Streptomycetaceae</taxon>
        <taxon>Streptomyces</taxon>
    </lineage>
</organism>
<evidence type="ECO:0000313" key="3">
    <source>
        <dbReference type="EMBL" id="MDT0319795.1"/>
    </source>
</evidence>
<dbReference type="Proteomes" id="UP001183420">
    <property type="component" value="Unassembled WGS sequence"/>
</dbReference>
<dbReference type="InterPro" id="IPR001509">
    <property type="entry name" value="Epimerase_deHydtase"/>
</dbReference>
<gene>
    <name evidence="3" type="ORF">RNC47_15760</name>
</gene>
<comment type="caution">
    <text evidence="3">The sequence shown here is derived from an EMBL/GenBank/DDBJ whole genome shotgun (WGS) entry which is preliminary data.</text>
</comment>
<dbReference type="RefSeq" id="WP_311599284.1">
    <property type="nucleotide sequence ID" value="NZ_JAVREM010000017.1"/>
</dbReference>
<proteinExistence type="inferred from homology"/>
<feature type="domain" description="NAD-dependent epimerase/dehydratase" evidence="2">
    <location>
        <begin position="11"/>
        <end position="256"/>
    </location>
</feature>
<dbReference type="Pfam" id="PF01370">
    <property type="entry name" value="Epimerase"/>
    <property type="match status" value="1"/>
</dbReference>
<comment type="similarity">
    <text evidence="1">Belongs to the NAD(P)-dependent epimerase/dehydratase family.</text>
</comment>
<dbReference type="SUPFAM" id="SSF51735">
    <property type="entry name" value="NAD(P)-binding Rossmann-fold domains"/>
    <property type="match status" value="1"/>
</dbReference>
<sequence length="333" mass="37444">MPTGRWAGKTVVVTGGSGFIGSHFVEQLLERGARVLCLYRRDNRRVLPQLPDTDRLTTLRMDLRDEAAMRRVFAEAPGGVDAVFHCAVVSGTVEARRDQAARILDDNMRAVSNILDCARRHDTPETVLLGSSDIYAASARTDPIPEDDDFRRRMHYAPDGYYLSKCYAEILAEAYRHQHGMRIFVPRLTSVYGARDNFEPDTDRVVPSMFAKVLAGQSIEIWGDGSQTRTYMYVSDLVRGILRMVEADKHQTFNIGTTETVSVLRLAQLVSAALGEPERITFDPGRSGGRPSRTLDVSRLNSVIDFQPRSLREGLEETVRWYRRHRGPAATAR</sequence>
<dbReference type="Gene3D" id="3.40.50.720">
    <property type="entry name" value="NAD(P)-binding Rossmann-like Domain"/>
    <property type="match status" value="1"/>
</dbReference>
<name>A0ABU2LQE2_9ACTN</name>
<evidence type="ECO:0000313" key="4">
    <source>
        <dbReference type="Proteomes" id="UP001183420"/>
    </source>
</evidence>